<keyword evidence="5" id="KW-0805">Transcription regulation</keyword>
<dbReference type="GO" id="GO:0005737">
    <property type="term" value="C:cytoplasm"/>
    <property type="evidence" value="ECO:0007669"/>
    <property type="project" value="UniProtKB-SubCell"/>
</dbReference>
<comment type="subcellular location">
    <subcellularLocation>
        <location evidence="1">Cytoplasm</location>
    </subcellularLocation>
</comment>
<evidence type="ECO:0000256" key="3">
    <source>
        <dbReference type="ARBA" id="ARBA00022553"/>
    </source>
</evidence>
<dbReference type="Gene3D" id="3.40.50.2300">
    <property type="match status" value="1"/>
</dbReference>
<evidence type="ECO:0000256" key="5">
    <source>
        <dbReference type="ARBA" id="ARBA00023015"/>
    </source>
</evidence>
<dbReference type="SMART" id="SM00448">
    <property type="entry name" value="REC"/>
    <property type="match status" value="1"/>
</dbReference>
<dbReference type="InterPro" id="IPR001789">
    <property type="entry name" value="Sig_transdc_resp-reg_receiver"/>
</dbReference>
<dbReference type="Pfam" id="PF00072">
    <property type="entry name" value="Response_reg"/>
    <property type="match status" value="1"/>
</dbReference>
<keyword evidence="3 8" id="KW-0597">Phosphoprotein</keyword>
<proteinExistence type="predicted"/>
<feature type="modified residue" description="4-aspartylphosphate" evidence="8">
    <location>
        <position position="55"/>
    </location>
</feature>
<dbReference type="EMBL" id="NMUQ01000002">
    <property type="protein sequence ID" value="OXM14908.1"/>
    <property type="molecule type" value="Genomic_DNA"/>
</dbReference>
<keyword evidence="12" id="KW-1185">Reference proteome</keyword>
<dbReference type="OrthoDB" id="342399at2"/>
<dbReference type="Pfam" id="PF17853">
    <property type="entry name" value="GGDEF_2"/>
    <property type="match status" value="1"/>
</dbReference>
<name>A0A229NYE0_9BACL</name>
<keyword evidence="2" id="KW-0963">Cytoplasm</keyword>
<evidence type="ECO:0000259" key="9">
    <source>
        <dbReference type="PROSITE" id="PS01124"/>
    </source>
</evidence>
<dbReference type="GO" id="GO:0000160">
    <property type="term" value="P:phosphorelay signal transduction system"/>
    <property type="evidence" value="ECO:0007669"/>
    <property type="project" value="UniProtKB-KW"/>
</dbReference>
<dbReference type="PANTHER" id="PTHR42713">
    <property type="entry name" value="HISTIDINE KINASE-RELATED"/>
    <property type="match status" value="1"/>
</dbReference>
<evidence type="ECO:0000313" key="11">
    <source>
        <dbReference type="EMBL" id="OXM14908.1"/>
    </source>
</evidence>
<dbReference type="InterPro" id="IPR051552">
    <property type="entry name" value="HptR"/>
</dbReference>
<dbReference type="GO" id="GO:0043565">
    <property type="term" value="F:sequence-specific DNA binding"/>
    <property type="evidence" value="ECO:0007669"/>
    <property type="project" value="InterPro"/>
</dbReference>
<keyword evidence="6 11" id="KW-0238">DNA-binding</keyword>
<dbReference type="PANTHER" id="PTHR42713:SF3">
    <property type="entry name" value="TRANSCRIPTIONAL REGULATORY PROTEIN HPTR"/>
    <property type="match status" value="1"/>
</dbReference>
<accession>A0A229NYE0</accession>
<keyword evidence="4" id="KW-0902">Two-component regulatory system</keyword>
<dbReference type="PRINTS" id="PR00032">
    <property type="entry name" value="HTHARAC"/>
</dbReference>
<evidence type="ECO:0000256" key="4">
    <source>
        <dbReference type="ARBA" id="ARBA00023012"/>
    </source>
</evidence>
<evidence type="ECO:0000313" key="12">
    <source>
        <dbReference type="Proteomes" id="UP000215145"/>
    </source>
</evidence>
<gene>
    <name evidence="11" type="ORF">CGZ75_18770</name>
</gene>
<dbReference type="PROSITE" id="PS50110">
    <property type="entry name" value="RESPONSE_REGULATORY"/>
    <property type="match status" value="1"/>
</dbReference>
<sequence length="538" mass="60624">MYRVLLVDDEPFIVEGLQDAIDWSAYELEVAGTAGSGKAALELLKQRPADLLVTDITMPGMTGLELIREARKLLPELKVIILSGYNEFDYLKEGMSLGIENYLLKPVNFQELRSTLSATIAKLNAAPTNRDSLTSEERGILRDRILYRWMRGDIDPIELRQRSELLGLNLEHPWLVAASVRHAESGGAYARRIIEASLPESTGNLRFTDLDGDEILLFLADSPEEAKQQARETLERLVAADSGKQEEDGGLHAEEPLITFDAPTEPGRSGPPLRFTLGTAERIGELEQRSYARAKKTQDYHLLHSDSPILDAAELSQTPAGLEQPLEIGGGQYSRWLLARDTDHLFARIDSDFLALQQREGATPELLTSAAIELVVAFRLELRDMKGGEQSQEVLFHFKKTLDRISRSSTLEELTDSIKASAHFTMELLQRSDRVPIVNQVILHVAGHYREMLSLKTLGALYHIHPAYLGQLFSKETGASFTEYLNRYRIERAKEKLKDTDDKIADISQEVGYLETGYFYKQFKKYVGISPNDYRELR</sequence>
<evidence type="ECO:0000259" key="10">
    <source>
        <dbReference type="PROSITE" id="PS50110"/>
    </source>
</evidence>
<evidence type="ECO:0000256" key="6">
    <source>
        <dbReference type="ARBA" id="ARBA00023125"/>
    </source>
</evidence>
<dbReference type="GO" id="GO:0003700">
    <property type="term" value="F:DNA-binding transcription factor activity"/>
    <property type="evidence" value="ECO:0007669"/>
    <property type="project" value="InterPro"/>
</dbReference>
<dbReference type="Pfam" id="PF12833">
    <property type="entry name" value="HTH_18"/>
    <property type="match status" value="1"/>
</dbReference>
<dbReference type="InterPro" id="IPR018060">
    <property type="entry name" value="HTH_AraC"/>
</dbReference>
<dbReference type="AlphaFoldDB" id="A0A229NYE0"/>
<keyword evidence="7" id="KW-0804">Transcription</keyword>
<dbReference type="InterPro" id="IPR009057">
    <property type="entry name" value="Homeodomain-like_sf"/>
</dbReference>
<dbReference type="SMART" id="SM00342">
    <property type="entry name" value="HTH_ARAC"/>
    <property type="match status" value="1"/>
</dbReference>
<evidence type="ECO:0000256" key="2">
    <source>
        <dbReference type="ARBA" id="ARBA00022490"/>
    </source>
</evidence>
<comment type="caution">
    <text evidence="11">The sequence shown here is derived from an EMBL/GenBank/DDBJ whole genome shotgun (WGS) entry which is preliminary data.</text>
</comment>
<evidence type="ECO:0000256" key="7">
    <source>
        <dbReference type="ARBA" id="ARBA00023163"/>
    </source>
</evidence>
<feature type="domain" description="Response regulatory" evidence="10">
    <location>
        <begin position="3"/>
        <end position="120"/>
    </location>
</feature>
<dbReference type="SUPFAM" id="SSF52172">
    <property type="entry name" value="CheY-like"/>
    <property type="match status" value="1"/>
</dbReference>
<dbReference type="PROSITE" id="PS01124">
    <property type="entry name" value="HTH_ARAC_FAMILY_2"/>
    <property type="match status" value="1"/>
</dbReference>
<dbReference type="InterPro" id="IPR018062">
    <property type="entry name" value="HTH_AraC-typ_CS"/>
</dbReference>
<dbReference type="Proteomes" id="UP000215145">
    <property type="component" value="Unassembled WGS sequence"/>
</dbReference>
<dbReference type="Gene3D" id="1.10.10.60">
    <property type="entry name" value="Homeodomain-like"/>
    <property type="match status" value="2"/>
</dbReference>
<evidence type="ECO:0000256" key="1">
    <source>
        <dbReference type="ARBA" id="ARBA00004496"/>
    </source>
</evidence>
<protein>
    <submittedName>
        <fullName evidence="11">DNA-binding response regulator</fullName>
    </submittedName>
</protein>
<dbReference type="PROSITE" id="PS00041">
    <property type="entry name" value="HTH_ARAC_FAMILY_1"/>
    <property type="match status" value="1"/>
</dbReference>
<feature type="domain" description="HTH araC/xylS-type" evidence="9">
    <location>
        <begin position="439"/>
        <end position="537"/>
    </location>
</feature>
<reference evidence="11 12" key="1">
    <citation type="submission" date="2017-07" db="EMBL/GenBank/DDBJ databases">
        <title>Paenibacillus herberti R33 genome sequencing and assembly.</title>
        <authorList>
            <person name="Su W."/>
        </authorList>
    </citation>
    <scope>NUCLEOTIDE SEQUENCE [LARGE SCALE GENOMIC DNA]</scope>
    <source>
        <strain evidence="11 12">R33</strain>
    </source>
</reference>
<dbReference type="SUPFAM" id="SSF46689">
    <property type="entry name" value="Homeodomain-like"/>
    <property type="match status" value="1"/>
</dbReference>
<dbReference type="InterPro" id="IPR041522">
    <property type="entry name" value="CdaR_GGDEF"/>
</dbReference>
<dbReference type="CDD" id="cd17536">
    <property type="entry name" value="REC_YesN-like"/>
    <property type="match status" value="1"/>
</dbReference>
<evidence type="ECO:0000256" key="8">
    <source>
        <dbReference type="PROSITE-ProRule" id="PRU00169"/>
    </source>
</evidence>
<dbReference type="InterPro" id="IPR011006">
    <property type="entry name" value="CheY-like_superfamily"/>
</dbReference>
<organism evidence="11 12">
    <name type="scientific">Paenibacillus herberti</name>
    <dbReference type="NCBI Taxonomy" id="1619309"/>
    <lineage>
        <taxon>Bacteria</taxon>
        <taxon>Bacillati</taxon>
        <taxon>Bacillota</taxon>
        <taxon>Bacilli</taxon>
        <taxon>Bacillales</taxon>
        <taxon>Paenibacillaceae</taxon>
        <taxon>Paenibacillus</taxon>
    </lineage>
</organism>
<dbReference type="InterPro" id="IPR020449">
    <property type="entry name" value="Tscrpt_reg_AraC-type_HTH"/>
</dbReference>
<dbReference type="RefSeq" id="WP_089525725.1">
    <property type="nucleotide sequence ID" value="NZ_NMUQ01000002.1"/>
</dbReference>